<name>A0AAN6ZD40_9PEZI</name>
<keyword evidence="1" id="KW-0732">Signal</keyword>
<sequence>MLTNTLALLSLLASLASAVPAPIYPGFKLVWSDSFPGHAGQMPNSDKWKLITNLNTNNDVQNYTTAPENLQLSGGSTLQLVPHKNPATGKWTSARVETHAAFTPAPGKVTQVEAAIRSGDSAAHARQGMWPAFWMLGESVRHGTGWPMCGELDIMETVNGLPMSYGTVHCGEKGAGGPCNEPVGRGATVGLEDFGWHTWALQVDRTNTAGGWRGEVIRWLKDGKAFWELSGDAVGVEGVWGTLAHSPMFVILNVAVGGDWPGGPDRATAGSYGSMMEVEYVAVYTT</sequence>
<reference evidence="3" key="2">
    <citation type="submission" date="2023-05" db="EMBL/GenBank/DDBJ databases">
        <authorList>
            <consortium name="Lawrence Berkeley National Laboratory"/>
            <person name="Steindorff A."/>
            <person name="Hensen N."/>
            <person name="Bonometti L."/>
            <person name="Westerberg I."/>
            <person name="Brannstrom I.O."/>
            <person name="Guillou S."/>
            <person name="Cros-Aarteil S."/>
            <person name="Calhoun S."/>
            <person name="Haridas S."/>
            <person name="Kuo A."/>
            <person name="Mondo S."/>
            <person name="Pangilinan J."/>
            <person name="Riley R."/>
            <person name="Labutti K."/>
            <person name="Andreopoulos B."/>
            <person name="Lipzen A."/>
            <person name="Chen C."/>
            <person name="Yanf M."/>
            <person name="Daum C."/>
            <person name="Ng V."/>
            <person name="Clum A."/>
            <person name="Ohm R."/>
            <person name="Martin F."/>
            <person name="Silar P."/>
            <person name="Natvig D."/>
            <person name="Lalanne C."/>
            <person name="Gautier V."/>
            <person name="Ament-Velasquez S.L."/>
            <person name="Kruys A."/>
            <person name="Hutchinson M.I."/>
            <person name="Powell A.J."/>
            <person name="Barry K."/>
            <person name="Miller A.N."/>
            <person name="Grigoriev I.V."/>
            <person name="Debuchy R."/>
            <person name="Gladieux P."/>
            <person name="Thoren M.H."/>
            <person name="Johannesson H."/>
        </authorList>
    </citation>
    <scope>NUCLEOTIDE SEQUENCE</scope>
    <source>
        <strain evidence="3">CBS 123565</strain>
    </source>
</reference>
<dbReference type="InterPro" id="IPR000757">
    <property type="entry name" value="Beta-glucanase-like"/>
</dbReference>
<evidence type="ECO:0000313" key="3">
    <source>
        <dbReference type="EMBL" id="KAK4133867.1"/>
    </source>
</evidence>
<dbReference type="PANTHER" id="PTHR10963">
    <property type="entry name" value="GLYCOSYL HYDROLASE-RELATED"/>
    <property type="match status" value="1"/>
</dbReference>
<keyword evidence="4" id="KW-1185">Reference proteome</keyword>
<dbReference type="Pfam" id="PF26113">
    <property type="entry name" value="GH16_XgeA"/>
    <property type="match status" value="1"/>
</dbReference>
<feature type="chain" id="PRO_5043019436" evidence="1">
    <location>
        <begin position="19"/>
        <end position="286"/>
    </location>
</feature>
<dbReference type="Gene3D" id="2.60.120.200">
    <property type="match status" value="1"/>
</dbReference>
<feature type="domain" description="GH16" evidence="2">
    <location>
        <begin position="46"/>
        <end position="286"/>
    </location>
</feature>
<gene>
    <name evidence="3" type="ORF">BT67DRAFT_32910</name>
</gene>
<organism evidence="3 4">
    <name type="scientific">Trichocladium antarcticum</name>
    <dbReference type="NCBI Taxonomy" id="1450529"/>
    <lineage>
        <taxon>Eukaryota</taxon>
        <taxon>Fungi</taxon>
        <taxon>Dikarya</taxon>
        <taxon>Ascomycota</taxon>
        <taxon>Pezizomycotina</taxon>
        <taxon>Sordariomycetes</taxon>
        <taxon>Sordariomycetidae</taxon>
        <taxon>Sordariales</taxon>
        <taxon>Chaetomiaceae</taxon>
        <taxon>Trichocladium</taxon>
    </lineage>
</organism>
<dbReference type="GO" id="GO:0005975">
    <property type="term" value="P:carbohydrate metabolic process"/>
    <property type="evidence" value="ECO:0007669"/>
    <property type="project" value="InterPro"/>
</dbReference>
<dbReference type="PANTHER" id="PTHR10963:SF60">
    <property type="entry name" value="GRAM-NEGATIVE BACTERIA-BINDING PROTEIN 1-RELATED"/>
    <property type="match status" value="1"/>
</dbReference>
<dbReference type="CDD" id="cd02182">
    <property type="entry name" value="GH16_Strep_laminarinase_like"/>
    <property type="match status" value="1"/>
</dbReference>
<dbReference type="EMBL" id="MU853410">
    <property type="protein sequence ID" value="KAK4133867.1"/>
    <property type="molecule type" value="Genomic_DNA"/>
</dbReference>
<dbReference type="Proteomes" id="UP001304895">
    <property type="component" value="Unassembled WGS sequence"/>
</dbReference>
<protein>
    <submittedName>
        <fullName evidence="3">Glycoside hydrolase family 16 protein</fullName>
    </submittedName>
</protein>
<proteinExistence type="predicted"/>
<evidence type="ECO:0000256" key="1">
    <source>
        <dbReference type="SAM" id="SignalP"/>
    </source>
</evidence>
<dbReference type="GO" id="GO:0004553">
    <property type="term" value="F:hydrolase activity, hydrolyzing O-glycosyl compounds"/>
    <property type="evidence" value="ECO:0007669"/>
    <property type="project" value="InterPro"/>
</dbReference>
<evidence type="ECO:0000313" key="4">
    <source>
        <dbReference type="Proteomes" id="UP001304895"/>
    </source>
</evidence>
<accession>A0AAN6ZD40</accession>
<dbReference type="InterPro" id="IPR013320">
    <property type="entry name" value="ConA-like_dom_sf"/>
</dbReference>
<dbReference type="AlphaFoldDB" id="A0AAN6ZD40"/>
<dbReference type="PROSITE" id="PS51762">
    <property type="entry name" value="GH16_2"/>
    <property type="match status" value="1"/>
</dbReference>
<keyword evidence="3" id="KW-0378">Hydrolase</keyword>
<dbReference type="SUPFAM" id="SSF49899">
    <property type="entry name" value="Concanavalin A-like lectins/glucanases"/>
    <property type="match status" value="1"/>
</dbReference>
<reference evidence="3" key="1">
    <citation type="journal article" date="2023" name="Mol. Phylogenet. Evol.">
        <title>Genome-scale phylogeny and comparative genomics of the fungal order Sordariales.</title>
        <authorList>
            <person name="Hensen N."/>
            <person name="Bonometti L."/>
            <person name="Westerberg I."/>
            <person name="Brannstrom I.O."/>
            <person name="Guillou S."/>
            <person name="Cros-Aarteil S."/>
            <person name="Calhoun S."/>
            <person name="Haridas S."/>
            <person name="Kuo A."/>
            <person name="Mondo S."/>
            <person name="Pangilinan J."/>
            <person name="Riley R."/>
            <person name="LaButti K."/>
            <person name="Andreopoulos B."/>
            <person name="Lipzen A."/>
            <person name="Chen C."/>
            <person name="Yan M."/>
            <person name="Daum C."/>
            <person name="Ng V."/>
            <person name="Clum A."/>
            <person name="Steindorff A."/>
            <person name="Ohm R.A."/>
            <person name="Martin F."/>
            <person name="Silar P."/>
            <person name="Natvig D.O."/>
            <person name="Lalanne C."/>
            <person name="Gautier V."/>
            <person name="Ament-Velasquez S.L."/>
            <person name="Kruys A."/>
            <person name="Hutchinson M.I."/>
            <person name="Powell A.J."/>
            <person name="Barry K."/>
            <person name="Miller A.N."/>
            <person name="Grigoriev I.V."/>
            <person name="Debuchy R."/>
            <person name="Gladieux P."/>
            <person name="Hiltunen Thoren M."/>
            <person name="Johannesson H."/>
        </authorList>
    </citation>
    <scope>NUCLEOTIDE SEQUENCE</scope>
    <source>
        <strain evidence="3">CBS 123565</strain>
    </source>
</reference>
<evidence type="ECO:0000259" key="2">
    <source>
        <dbReference type="PROSITE" id="PS51762"/>
    </source>
</evidence>
<feature type="signal peptide" evidence="1">
    <location>
        <begin position="1"/>
        <end position="18"/>
    </location>
</feature>
<comment type="caution">
    <text evidence="3">The sequence shown here is derived from an EMBL/GenBank/DDBJ whole genome shotgun (WGS) entry which is preliminary data.</text>
</comment>
<dbReference type="InterPro" id="IPR050546">
    <property type="entry name" value="Glycosyl_Hydrlase_16"/>
</dbReference>